<dbReference type="InterPro" id="IPR058625">
    <property type="entry name" value="MdtA-like_BSH"/>
</dbReference>
<dbReference type="Gene3D" id="6.10.140.1990">
    <property type="match status" value="1"/>
</dbReference>
<dbReference type="GO" id="GO:1990961">
    <property type="term" value="P:xenobiotic detoxification by transmembrane export across the plasma membrane"/>
    <property type="evidence" value="ECO:0007669"/>
    <property type="project" value="InterPro"/>
</dbReference>
<dbReference type="GO" id="GO:0019898">
    <property type="term" value="C:extrinsic component of membrane"/>
    <property type="evidence" value="ECO:0007669"/>
    <property type="project" value="InterPro"/>
</dbReference>
<evidence type="ECO:0000259" key="8">
    <source>
        <dbReference type="Pfam" id="PF25944"/>
    </source>
</evidence>
<dbReference type="RefSeq" id="WP_221288712.1">
    <property type="nucleotide sequence ID" value="NZ_JACHFM010000003.1"/>
</dbReference>
<name>A0A840SJM8_9RHOB</name>
<evidence type="ECO:0000256" key="5">
    <source>
        <dbReference type="SAM" id="Coils"/>
    </source>
</evidence>
<proteinExistence type="inferred from homology"/>
<evidence type="ECO:0000256" key="1">
    <source>
        <dbReference type="ARBA" id="ARBA00004236"/>
    </source>
</evidence>
<dbReference type="Proteomes" id="UP000549457">
    <property type="component" value="Unassembled WGS sequence"/>
</dbReference>
<sequence>MRRRPTRRWRPGLALVLALVLALAGWLWWRTDTAPPVALVTAPVTIGDVETSVLATGLLKPTSLVAIGAQVSGRVETLAVAMGDRVKAGDLIAEIDPVPRQNALRIARANLAEVEAERDEANATLGQQQRLLERRRGMAGAGVTQSDVDAAEADVAITEARIAALGARIESAKVAVEDAEVDLGYTRITAPQDGTILAVVTQQGQTVNATQTTPTIVVMGELATMSIEAGISEADVVHVHPGQEVWFTILGEPDVRHAASLTAIAPAPTSITSDTLLTGSSSAAVSTTSSEAIYYNGVFSVPNPDGRLRTYMTAEVHVVLDRATAVPTIPSAALAARTPDGRASVSVARADGTTESRDVEVGLDDRTTAEIRSGLTEGERVVLGSGSDGTGGAPGMSRRMRPPMGF</sequence>
<dbReference type="Gene3D" id="2.40.50.100">
    <property type="match status" value="1"/>
</dbReference>
<evidence type="ECO:0000256" key="4">
    <source>
        <dbReference type="ARBA" id="ARBA00023054"/>
    </source>
</evidence>
<comment type="subcellular location">
    <subcellularLocation>
        <location evidence="1">Cell membrane</location>
    </subcellularLocation>
</comment>
<gene>
    <name evidence="10" type="ORF">HNP73_003266</name>
</gene>
<dbReference type="InterPro" id="IPR030190">
    <property type="entry name" value="MacA_alpha-hairpin_sf"/>
</dbReference>
<dbReference type="SUPFAM" id="SSF111369">
    <property type="entry name" value="HlyD-like secretion proteins"/>
    <property type="match status" value="1"/>
</dbReference>
<keyword evidence="4 5" id="KW-0175">Coiled coil</keyword>
<organism evidence="10 11">
    <name type="scientific">Amaricoccus macauensis</name>
    <dbReference type="NCBI Taxonomy" id="57001"/>
    <lineage>
        <taxon>Bacteria</taxon>
        <taxon>Pseudomonadati</taxon>
        <taxon>Pseudomonadota</taxon>
        <taxon>Alphaproteobacteria</taxon>
        <taxon>Rhodobacterales</taxon>
        <taxon>Paracoccaceae</taxon>
        <taxon>Amaricoccus</taxon>
    </lineage>
</organism>
<feature type="domain" description="Multidrug resistance protein MdtA-like C-terminal permuted SH3" evidence="9">
    <location>
        <begin position="328"/>
        <end position="384"/>
    </location>
</feature>
<evidence type="ECO:0000256" key="6">
    <source>
        <dbReference type="SAM" id="MobiDB-lite"/>
    </source>
</evidence>
<evidence type="ECO:0000259" key="7">
    <source>
        <dbReference type="Pfam" id="PF25917"/>
    </source>
</evidence>
<dbReference type="EMBL" id="JACHFM010000003">
    <property type="protein sequence ID" value="MBB5223319.1"/>
    <property type="molecule type" value="Genomic_DNA"/>
</dbReference>
<dbReference type="Gene3D" id="2.40.30.170">
    <property type="match status" value="1"/>
</dbReference>
<dbReference type="GO" id="GO:1990281">
    <property type="term" value="C:efflux pump complex"/>
    <property type="evidence" value="ECO:0007669"/>
    <property type="project" value="TreeGrafter"/>
</dbReference>
<dbReference type="InterPro" id="IPR058627">
    <property type="entry name" value="MdtA-like_C"/>
</dbReference>
<feature type="coiled-coil region" evidence="5">
    <location>
        <begin position="104"/>
        <end position="131"/>
    </location>
</feature>
<evidence type="ECO:0000313" key="10">
    <source>
        <dbReference type="EMBL" id="MBB5223319.1"/>
    </source>
</evidence>
<comment type="similarity">
    <text evidence="2">Belongs to the membrane fusion protein (MFP) (TC 8.A.1) family.</text>
</comment>
<feature type="region of interest" description="Disordered" evidence="6">
    <location>
        <begin position="381"/>
        <end position="406"/>
    </location>
</feature>
<dbReference type="PANTHER" id="PTHR30469">
    <property type="entry name" value="MULTIDRUG RESISTANCE PROTEIN MDTA"/>
    <property type="match status" value="1"/>
</dbReference>
<dbReference type="InterPro" id="IPR058626">
    <property type="entry name" value="MdtA-like_b-barrel"/>
</dbReference>
<reference evidence="10 11" key="1">
    <citation type="submission" date="2020-08" db="EMBL/GenBank/DDBJ databases">
        <title>Genomic Encyclopedia of Type Strains, Phase IV (KMG-IV): sequencing the most valuable type-strain genomes for metagenomic binning, comparative biology and taxonomic classification.</title>
        <authorList>
            <person name="Goeker M."/>
        </authorList>
    </citation>
    <scope>NUCLEOTIDE SEQUENCE [LARGE SCALE GENOMIC DNA]</scope>
    <source>
        <strain evidence="10 11">DSM 101730</strain>
    </source>
</reference>
<evidence type="ECO:0000256" key="3">
    <source>
        <dbReference type="ARBA" id="ARBA00022448"/>
    </source>
</evidence>
<dbReference type="Pfam" id="PF25967">
    <property type="entry name" value="RND-MFP_C"/>
    <property type="match status" value="1"/>
</dbReference>
<feature type="domain" description="Multidrug resistance protein MdtA-like beta-barrel" evidence="8">
    <location>
        <begin position="224"/>
        <end position="321"/>
    </location>
</feature>
<dbReference type="Pfam" id="PF25917">
    <property type="entry name" value="BSH_RND"/>
    <property type="match status" value="1"/>
</dbReference>
<evidence type="ECO:0000256" key="2">
    <source>
        <dbReference type="ARBA" id="ARBA00009477"/>
    </source>
</evidence>
<evidence type="ECO:0000259" key="9">
    <source>
        <dbReference type="Pfam" id="PF25967"/>
    </source>
</evidence>
<comment type="caution">
    <text evidence="10">The sequence shown here is derived from an EMBL/GenBank/DDBJ whole genome shotgun (WGS) entry which is preliminary data.</text>
</comment>
<dbReference type="GO" id="GO:0015562">
    <property type="term" value="F:efflux transmembrane transporter activity"/>
    <property type="evidence" value="ECO:0007669"/>
    <property type="project" value="TreeGrafter"/>
</dbReference>
<feature type="domain" description="Multidrug resistance protein MdtA-like barrel-sandwich hybrid" evidence="7">
    <location>
        <begin position="65"/>
        <end position="218"/>
    </location>
</feature>
<dbReference type="Gene3D" id="2.40.420.20">
    <property type="match status" value="1"/>
</dbReference>
<dbReference type="PANTHER" id="PTHR30469:SF33">
    <property type="entry name" value="SLR1207 PROTEIN"/>
    <property type="match status" value="1"/>
</dbReference>
<protein>
    <submittedName>
        <fullName evidence="10">Macrolide-specific efflux system membrane fusion protein</fullName>
    </submittedName>
</protein>
<dbReference type="Pfam" id="PF25944">
    <property type="entry name" value="Beta-barrel_RND"/>
    <property type="match status" value="1"/>
</dbReference>
<keyword evidence="11" id="KW-1185">Reference proteome</keyword>
<dbReference type="NCBIfam" id="TIGR01730">
    <property type="entry name" value="RND_mfp"/>
    <property type="match status" value="1"/>
</dbReference>
<dbReference type="GO" id="GO:1990195">
    <property type="term" value="C:macrolide transmembrane transporter complex"/>
    <property type="evidence" value="ECO:0007669"/>
    <property type="project" value="InterPro"/>
</dbReference>
<evidence type="ECO:0000313" key="11">
    <source>
        <dbReference type="Proteomes" id="UP000549457"/>
    </source>
</evidence>
<accession>A0A840SJM8</accession>
<dbReference type="InterPro" id="IPR006143">
    <property type="entry name" value="RND_pump_MFP"/>
</dbReference>
<dbReference type="AlphaFoldDB" id="A0A840SJM8"/>
<keyword evidence="3" id="KW-0813">Transport</keyword>
<dbReference type="GO" id="GO:0030313">
    <property type="term" value="C:cell envelope"/>
    <property type="evidence" value="ECO:0007669"/>
    <property type="project" value="UniProtKB-SubCell"/>
</dbReference>